<feature type="active site" description="Nucleophile" evidence="12 13">
    <location>
        <position position="77"/>
    </location>
</feature>
<evidence type="ECO:0000313" key="15">
    <source>
        <dbReference type="EMBL" id="OWP63965.1"/>
    </source>
</evidence>
<dbReference type="GO" id="GO:0000107">
    <property type="term" value="F:imidazoleglycerol-phosphate synthase activity"/>
    <property type="evidence" value="ECO:0007669"/>
    <property type="project" value="UniProtKB-UniRule"/>
</dbReference>
<accession>A0A246FMK3</accession>
<dbReference type="HAMAP" id="MF_00278">
    <property type="entry name" value="HisH"/>
    <property type="match status" value="1"/>
</dbReference>
<evidence type="ECO:0000256" key="2">
    <source>
        <dbReference type="ARBA" id="ARBA00005091"/>
    </source>
</evidence>
<evidence type="ECO:0000256" key="3">
    <source>
        <dbReference type="ARBA" id="ARBA00011152"/>
    </source>
</evidence>
<feature type="active site" evidence="12 13">
    <location>
        <position position="181"/>
    </location>
</feature>
<evidence type="ECO:0000256" key="10">
    <source>
        <dbReference type="ARBA" id="ARBA00047838"/>
    </source>
</evidence>
<dbReference type="EC" id="3.5.1.2" evidence="12"/>
<proteinExistence type="inferred from homology"/>
<comment type="catalytic activity">
    <reaction evidence="11 12">
        <text>L-glutamine + H2O = L-glutamate + NH4(+)</text>
        <dbReference type="Rhea" id="RHEA:15889"/>
        <dbReference type="ChEBI" id="CHEBI:15377"/>
        <dbReference type="ChEBI" id="CHEBI:28938"/>
        <dbReference type="ChEBI" id="CHEBI:29985"/>
        <dbReference type="ChEBI" id="CHEBI:58359"/>
        <dbReference type="EC" id="3.5.1.2"/>
    </reaction>
</comment>
<dbReference type="PIRSF" id="PIRSF000495">
    <property type="entry name" value="Amidotransf_hisH"/>
    <property type="match status" value="1"/>
</dbReference>
<evidence type="ECO:0000256" key="9">
    <source>
        <dbReference type="ARBA" id="ARBA00023239"/>
    </source>
</evidence>
<evidence type="ECO:0000256" key="6">
    <source>
        <dbReference type="ARBA" id="ARBA00022801"/>
    </source>
</evidence>
<dbReference type="GO" id="GO:0004359">
    <property type="term" value="F:glutaminase activity"/>
    <property type="evidence" value="ECO:0007669"/>
    <property type="project" value="UniProtKB-EC"/>
</dbReference>
<dbReference type="UniPathway" id="UPA00031">
    <property type="reaction ID" value="UER00010"/>
</dbReference>
<comment type="subunit">
    <text evidence="3 12">Heterodimer of HisH and HisF.</text>
</comment>
<organism evidence="15 16">
    <name type="scientific">Hymenobacter amundsenii</name>
    <dbReference type="NCBI Taxonomy" id="2006685"/>
    <lineage>
        <taxon>Bacteria</taxon>
        <taxon>Pseudomonadati</taxon>
        <taxon>Bacteroidota</taxon>
        <taxon>Cytophagia</taxon>
        <taxon>Cytophagales</taxon>
        <taxon>Hymenobacteraceae</taxon>
        <taxon>Hymenobacter</taxon>
    </lineage>
</organism>
<feature type="domain" description="Glutamine amidotransferase" evidence="14">
    <location>
        <begin position="5"/>
        <end position="197"/>
    </location>
</feature>
<dbReference type="Pfam" id="PF00117">
    <property type="entry name" value="GATase"/>
    <property type="match status" value="1"/>
</dbReference>
<comment type="subcellular location">
    <subcellularLocation>
        <location evidence="1 12">Cytoplasm</location>
    </subcellularLocation>
</comment>
<dbReference type="RefSeq" id="WP_088463496.1">
    <property type="nucleotide sequence ID" value="NZ_NIRR01000006.1"/>
</dbReference>
<keyword evidence="4 12" id="KW-0963">Cytoplasm</keyword>
<dbReference type="InterPro" id="IPR010139">
    <property type="entry name" value="Imidazole-glycPsynth_HisH"/>
</dbReference>
<comment type="catalytic activity">
    <reaction evidence="10 12">
        <text>5-[(5-phospho-1-deoxy-D-ribulos-1-ylimino)methylamino]-1-(5-phospho-beta-D-ribosyl)imidazole-4-carboxamide + L-glutamine = D-erythro-1-(imidazol-4-yl)glycerol 3-phosphate + 5-amino-1-(5-phospho-beta-D-ribosyl)imidazole-4-carboxamide + L-glutamate + H(+)</text>
        <dbReference type="Rhea" id="RHEA:24793"/>
        <dbReference type="ChEBI" id="CHEBI:15378"/>
        <dbReference type="ChEBI" id="CHEBI:29985"/>
        <dbReference type="ChEBI" id="CHEBI:58278"/>
        <dbReference type="ChEBI" id="CHEBI:58359"/>
        <dbReference type="ChEBI" id="CHEBI:58475"/>
        <dbReference type="ChEBI" id="CHEBI:58525"/>
        <dbReference type="EC" id="4.3.2.10"/>
    </reaction>
</comment>
<dbReference type="PANTHER" id="PTHR42701:SF1">
    <property type="entry name" value="IMIDAZOLE GLYCEROL PHOSPHATE SYNTHASE SUBUNIT HISH"/>
    <property type="match status" value="1"/>
</dbReference>
<dbReference type="InterPro" id="IPR029062">
    <property type="entry name" value="Class_I_gatase-like"/>
</dbReference>
<keyword evidence="6 12" id="KW-0378">Hydrolase</keyword>
<dbReference type="CDD" id="cd01748">
    <property type="entry name" value="GATase1_IGP_Synthase"/>
    <property type="match status" value="1"/>
</dbReference>
<gene>
    <name evidence="12 15" type="primary">hisH</name>
    <name evidence="15" type="ORF">CDA63_05725</name>
</gene>
<dbReference type="EMBL" id="NIRR01000006">
    <property type="protein sequence ID" value="OWP63965.1"/>
    <property type="molecule type" value="Genomic_DNA"/>
</dbReference>
<dbReference type="PANTHER" id="PTHR42701">
    <property type="entry name" value="IMIDAZOLE GLYCEROL PHOSPHATE SYNTHASE SUBUNIT HISH"/>
    <property type="match status" value="1"/>
</dbReference>
<dbReference type="Proteomes" id="UP000197277">
    <property type="component" value="Unassembled WGS sequence"/>
</dbReference>
<dbReference type="GO" id="GO:0016829">
    <property type="term" value="F:lyase activity"/>
    <property type="evidence" value="ECO:0007669"/>
    <property type="project" value="UniProtKB-KW"/>
</dbReference>
<evidence type="ECO:0000256" key="12">
    <source>
        <dbReference type="HAMAP-Rule" id="MF_00278"/>
    </source>
</evidence>
<keyword evidence="5 12" id="KW-0028">Amino-acid biosynthesis</keyword>
<evidence type="ECO:0000256" key="13">
    <source>
        <dbReference type="PIRSR" id="PIRSR000495-1"/>
    </source>
</evidence>
<evidence type="ECO:0000256" key="7">
    <source>
        <dbReference type="ARBA" id="ARBA00022962"/>
    </source>
</evidence>
<dbReference type="EC" id="4.3.2.10" evidence="12"/>
<dbReference type="Gene3D" id="3.40.50.880">
    <property type="match status" value="1"/>
</dbReference>
<keyword evidence="7 12" id="KW-0315">Glutamine amidotransferase</keyword>
<comment type="pathway">
    <text evidence="2 12">Amino-acid biosynthesis; L-histidine biosynthesis; L-histidine from 5-phospho-alpha-D-ribose 1-diphosphate: step 5/9.</text>
</comment>
<dbReference type="FunFam" id="3.40.50.880:FF:000009">
    <property type="entry name" value="Imidazole glycerol phosphate synthase subunit HisH"/>
    <property type="match status" value="1"/>
</dbReference>
<keyword evidence="16" id="KW-1185">Reference proteome</keyword>
<evidence type="ECO:0000256" key="5">
    <source>
        <dbReference type="ARBA" id="ARBA00022605"/>
    </source>
</evidence>
<dbReference type="GO" id="GO:0005737">
    <property type="term" value="C:cytoplasm"/>
    <property type="evidence" value="ECO:0007669"/>
    <property type="project" value="UniProtKB-SubCell"/>
</dbReference>
<evidence type="ECO:0000313" key="16">
    <source>
        <dbReference type="Proteomes" id="UP000197277"/>
    </source>
</evidence>
<dbReference type="SUPFAM" id="SSF52317">
    <property type="entry name" value="Class I glutamine amidotransferase-like"/>
    <property type="match status" value="1"/>
</dbReference>
<dbReference type="AlphaFoldDB" id="A0A246FMK3"/>
<evidence type="ECO:0000256" key="1">
    <source>
        <dbReference type="ARBA" id="ARBA00004496"/>
    </source>
</evidence>
<protein>
    <recommendedName>
        <fullName evidence="12">Imidazole glycerol phosphate synthase subunit HisH</fullName>
        <ecNumber evidence="12">4.3.2.10</ecNumber>
    </recommendedName>
    <alternativeName>
        <fullName evidence="12">IGP synthase glutaminase subunit</fullName>
        <ecNumber evidence="12">3.5.1.2</ecNumber>
    </alternativeName>
    <alternativeName>
        <fullName evidence="12">IGP synthase subunit HisH</fullName>
    </alternativeName>
    <alternativeName>
        <fullName evidence="12">ImGP synthase subunit HisH</fullName>
        <shortName evidence="12">IGPS subunit HisH</shortName>
    </alternativeName>
</protein>
<evidence type="ECO:0000256" key="11">
    <source>
        <dbReference type="ARBA" id="ARBA00049534"/>
    </source>
</evidence>
<comment type="function">
    <text evidence="12">IGPS catalyzes the conversion of PRFAR and glutamine to IGP, AICAR and glutamate. The HisH subunit catalyzes the hydrolysis of glutamine to glutamate and ammonia as part of the synthesis of IGP and AICAR. The resulting ammonia molecule is channeled to the active site of HisF.</text>
</comment>
<dbReference type="GO" id="GO:0000105">
    <property type="term" value="P:L-histidine biosynthetic process"/>
    <property type="evidence" value="ECO:0007669"/>
    <property type="project" value="UniProtKB-UniRule"/>
</dbReference>
<sequence>MEIAIVDYKGGNVQSVLFALERLGVQATLTADHDVLRRADKVLFPGEGEAASAMKELRVQGLDELLPTLTQPFLGICLGMQLLGRHSQEGGALGTDMLGILPFDVVRFQAAAPEHKVPHMGWNNLQALRGPLFEGLSAEDYVYFVHSYYAPVGSYTIAEAAYPAPFSAAVQHENFYAVQFHTEKSGPVGTRILENFLKL</sequence>
<evidence type="ECO:0000256" key="4">
    <source>
        <dbReference type="ARBA" id="ARBA00022490"/>
    </source>
</evidence>
<dbReference type="PROSITE" id="PS51273">
    <property type="entry name" value="GATASE_TYPE_1"/>
    <property type="match status" value="1"/>
</dbReference>
<evidence type="ECO:0000259" key="14">
    <source>
        <dbReference type="Pfam" id="PF00117"/>
    </source>
</evidence>
<name>A0A246FMK3_9BACT</name>
<dbReference type="InterPro" id="IPR017926">
    <property type="entry name" value="GATASE"/>
</dbReference>
<reference evidence="15 16" key="1">
    <citation type="submission" date="2017-06" db="EMBL/GenBank/DDBJ databases">
        <title>Hymenobacter amundsenii sp. nov. isolated from regoliths in Antarctica.</title>
        <authorList>
            <person name="Sedlacek I."/>
            <person name="Kralova S."/>
            <person name="Pantucek R."/>
            <person name="Svec P."/>
            <person name="Holochova P."/>
            <person name="Stankova E."/>
            <person name="Vrbovska V."/>
            <person name="Busse H.-J."/>
        </authorList>
    </citation>
    <scope>NUCLEOTIDE SEQUENCE [LARGE SCALE GENOMIC DNA]</scope>
    <source>
        <strain evidence="15 16">CCM 8682</strain>
    </source>
</reference>
<feature type="active site" evidence="12 13">
    <location>
        <position position="183"/>
    </location>
</feature>
<evidence type="ECO:0000256" key="8">
    <source>
        <dbReference type="ARBA" id="ARBA00023102"/>
    </source>
</evidence>
<dbReference type="OrthoDB" id="9807137at2"/>
<keyword evidence="8 12" id="KW-0368">Histidine biosynthesis</keyword>
<dbReference type="NCBIfam" id="TIGR01855">
    <property type="entry name" value="IMP_synth_hisH"/>
    <property type="match status" value="1"/>
</dbReference>
<comment type="caution">
    <text evidence="15">The sequence shown here is derived from an EMBL/GenBank/DDBJ whole genome shotgun (WGS) entry which is preliminary data.</text>
</comment>
<keyword evidence="9 12" id="KW-0456">Lyase</keyword>